<dbReference type="EMBL" id="JBBNAG010000008">
    <property type="protein sequence ID" value="KAK9112633.1"/>
    <property type="molecule type" value="Genomic_DNA"/>
</dbReference>
<evidence type="ECO:0000313" key="1">
    <source>
        <dbReference type="EMBL" id="KAK9112633.1"/>
    </source>
</evidence>
<protein>
    <submittedName>
        <fullName evidence="1">Uncharacterized protein</fullName>
    </submittedName>
</protein>
<accession>A0AAP0IC76</accession>
<sequence length="74" mass="8160">MNWKLGRVQFPPWGTSTSALPSPVIINIGGCDHCEQIPSFSELPCLEELEIVSMRRVKRIGKETSTSSSSPSKK</sequence>
<proteinExistence type="predicted"/>
<comment type="caution">
    <text evidence="1">The sequence shown here is derived from an EMBL/GenBank/DDBJ whole genome shotgun (WGS) entry which is preliminary data.</text>
</comment>
<dbReference type="Proteomes" id="UP001419268">
    <property type="component" value="Unassembled WGS sequence"/>
</dbReference>
<evidence type="ECO:0000313" key="2">
    <source>
        <dbReference type="Proteomes" id="UP001419268"/>
    </source>
</evidence>
<name>A0AAP0IC76_9MAGN</name>
<organism evidence="1 2">
    <name type="scientific">Stephania cephalantha</name>
    <dbReference type="NCBI Taxonomy" id="152367"/>
    <lineage>
        <taxon>Eukaryota</taxon>
        <taxon>Viridiplantae</taxon>
        <taxon>Streptophyta</taxon>
        <taxon>Embryophyta</taxon>
        <taxon>Tracheophyta</taxon>
        <taxon>Spermatophyta</taxon>
        <taxon>Magnoliopsida</taxon>
        <taxon>Ranunculales</taxon>
        <taxon>Menispermaceae</taxon>
        <taxon>Menispermoideae</taxon>
        <taxon>Cissampelideae</taxon>
        <taxon>Stephania</taxon>
    </lineage>
</organism>
<reference evidence="1 2" key="1">
    <citation type="submission" date="2024-01" db="EMBL/GenBank/DDBJ databases">
        <title>Genome assemblies of Stephania.</title>
        <authorList>
            <person name="Yang L."/>
        </authorList>
    </citation>
    <scope>NUCLEOTIDE SEQUENCE [LARGE SCALE GENOMIC DNA]</scope>
    <source>
        <strain evidence="1">JXDWG</strain>
        <tissue evidence="1">Leaf</tissue>
    </source>
</reference>
<dbReference type="AlphaFoldDB" id="A0AAP0IC76"/>
<gene>
    <name evidence="1" type="ORF">Scep_020152</name>
</gene>
<keyword evidence="2" id="KW-1185">Reference proteome</keyword>